<reference evidence="12" key="2">
    <citation type="submission" date="2007-10" db="EMBL/GenBank/DDBJ databases">
        <authorList>
            <person name="Myers G.S."/>
        </authorList>
    </citation>
    <scope>NUCLEOTIDE SEQUENCE [LARGE SCALE GENOMIC DNA]</scope>
</reference>
<evidence type="ECO:0000313" key="13">
    <source>
        <dbReference type="Proteomes" id="UP000054075"/>
    </source>
</evidence>
<accession>A8PNP8</accession>
<feature type="compositionally biased region" description="Polar residues" evidence="10">
    <location>
        <begin position="242"/>
        <end position="253"/>
    </location>
</feature>
<evidence type="ECO:0000256" key="7">
    <source>
        <dbReference type="ARBA" id="ARBA00035257"/>
    </source>
</evidence>
<organism evidence="12 13">
    <name type="scientific">Rickettsiella grylli</name>
    <dbReference type="NCBI Taxonomy" id="59196"/>
    <lineage>
        <taxon>Bacteria</taxon>
        <taxon>Pseudomonadati</taxon>
        <taxon>Pseudomonadota</taxon>
        <taxon>Gammaproteobacteria</taxon>
        <taxon>Legionellales</taxon>
        <taxon>Coxiellaceae</taxon>
        <taxon>Rickettsiella</taxon>
    </lineage>
</organism>
<dbReference type="InterPro" id="IPR009019">
    <property type="entry name" value="KH_sf_prok-type"/>
</dbReference>
<dbReference type="GO" id="GO:0003735">
    <property type="term" value="F:structural constituent of ribosome"/>
    <property type="evidence" value="ECO:0007669"/>
    <property type="project" value="InterPro"/>
</dbReference>
<dbReference type="STRING" id="59196.RICGR_1067"/>
<name>A8PNP8_9COXI</name>
<dbReference type="PANTHER" id="PTHR11760:SF19">
    <property type="entry name" value="SMALL RIBOSOMAL SUBUNIT PROTEIN US3C"/>
    <property type="match status" value="1"/>
</dbReference>
<dbReference type="FunFam" id="3.30.1140.32:FF:000001">
    <property type="entry name" value="30S ribosomal protein S3"/>
    <property type="match status" value="1"/>
</dbReference>
<evidence type="ECO:0000256" key="10">
    <source>
        <dbReference type="SAM" id="MobiDB-lite"/>
    </source>
</evidence>
<dbReference type="GO" id="GO:0019843">
    <property type="term" value="F:rRNA binding"/>
    <property type="evidence" value="ECO:0007669"/>
    <property type="project" value="UniProtKB-UniRule"/>
</dbReference>
<dbReference type="OrthoDB" id="9806396at2"/>
<keyword evidence="4 8" id="KW-0689">Ribosomal protein</keyword>
<evidence type="ECO:0000256" key="8">
    <source>
        <dbReference type="HAMAP-Rule" id="MF_01309"/>
    </source>
</evidence>
<dbReference type="eggNOG" id="COG0092">
    <property type="taxonomic scope" value="Bacteria"/>
</dbReference>
<dbReference type="GO" id="GO:0022627">
    <property type="term" value="C:cytosolic small ribosomal subunit"/>
    <property type="evidence" value="ECO:0007669"/>
    <property type="project" value="TreeGrafter"/>
</dbReference>
<dbReference type="SUPFAM" id="SSF54814">
    <property type="entry name" value="Prokaryotic type KH domain (KH-domain type II)"/>
    <property type="match status" value="1"/>
</dbReference>
<dbReference type="Proteomes" id="UP000054075">
    <property type="component" value="Unassembled WGS sequence"/>
</dbReference>
<dbReference type="Pfam" id="PF00189">
    <property type="entry name" value="Ribosomal_S3_C"/>
    <property type="match status" value="1"/>
</dbReference>
<dbReference type="InterPro" id="IPR036419">
    <property type="entry name" value="Ribosomal_S3_C_sf"/>
</dbReference>
<feature type="region of interest" description="Disordered" evidence="10">
    <location>
        <begin position="228"/>
        <end position="263"/>
    </location>
</feature>
<feature type="compositionally biased region" description="Basic residues" evidence="10">
    <location>
        <begin position="232"/>
        <end position="241"/>
    </location>
</feature>
<comment type="subunit">
    <text evidence="8">Part of the 30S ribosomal subunit. Forms a tight complex with proteins S10 and S14.</text>
</comment>
<dbReference type="InterPro" id="IPR005704">
    <property type="entry name" value="Ribosomal_uS3_bac-typ"/>
</dbReference>
<dbReference type="InterPro" id="IPR015946">
    <property type="entry name" value="KH_dom-like_a/b"/>
</dbReference>
<dbReference type="NCBIfam" id="TIGR01009">
    <property type="entry name" value="rpsC_bact"/>
    <property type="match status" value="1"/>
</dbReference>
<dbReference type="InterPro" id="IPR001351">
    <property type="entry name" value="Ribosomal_uS3_C"/>
</dbReference>
<comment type="similarity">
    <text evidence="1 8 9">Belongs to the universal ribosomal protein uS3 family.</text>
</comment>
<dbReference type="GO" id="GO:0006412">
    <property type="term" value="P:translation"/>
    <property type="evidence" value="ECO:0007669"/>
    <property type="project" value="UniProtKB-UniRule"/>
</dbReference>
<dbReference type="FunFam" id="3.30.300.20:FF:000001">
    <property type="entry name" value="30S ribosomal protein S3"/>
    <property type="match status" value="1"/>
</dbReference>
<evidence type="ECO:0000256" key="6">
    <source>
        <dbReference type="ARBA" id="ARBA00024998"/>
    </source>
</evidence>
<dbReference type="PANTHER" id="PTHR11760">
    <property type="entry name" value="30S/40S RIBOSOMAL PROTEIN S3"/>
    <property type="match status" value="1"/>
</dbReference>
<keyword evidence="13" id="KW-1185">Reference proteome</keyword>
<evidence type="ECO:0000313" key="12">
    <source>
        <dbReference type="EMBL" id="EDP46409.1"/>
    </source>
</evidence>
<evidence type="ECO:0000259" key="11">
    <source>
        <dbReference type="PROSITE" id="PS50823"/>
    </source>
</evidence>
<proteinExistence type="inferred from homology"/>
<dbReference type="Gene3D" id="3.30.300.20">
    <property type="match status" value="1"/>
</dbReference>
<dbReference type="InterPro" id="IPR004044">
    <property type="entry name" value="KH_dom_type_2"/>
</dbReference>
<evidence type="ECO:0000256" key="9">
    <source>
        <dbReference type="RuleBase" id="RU003624"/>
    </source>
</evidence>
<dbReference type="PROSITE" id="PS00548">
    <property type="entry name" value="RIBOSOMAL_S3"/>
    <property type="match status" value="1"/>
</dbReference>
<dbReference type="AlphaFoldDB" id="A8PNP8"/>
<evidence type="ECO:0000256" key="1">
    <source>
        <dbReference type="ARBA" id="ARBA00010761"/>
    </source>
</evidence>
<keyword evidence="3 8" id="KW-0694">RNA-binding</keyword>
<dbReference type="GO" id="GO:0003729">
    <property type="term" value="F:mRNA binding"/>
    <property type="evidence" value="ECO:0007669"/>
    <property type="project" value="UniProtKB-UniRule"/>
</dbReference>
<evidence type="ECO:0000256" key="4">
    <source>
        <dbReference type="ARBA" id="ARBA00022980"/>
    </source>
</evidence>
<dbReference type="EMBL" id="AAQJ02000001">
    <property type="protein sequence ID" value="EDP46409.1"/>
    <property type="molecule type" value="Genomic_DNA"/>
</dbReference>
<feature type="domain" description="KH type-2" evidence="11">
    <location>
        <begin position="40"/>
        <end position="108"/>
    </location>
</feature>
<dbReference type="PROSITE" id="PS50823">
    <property type="entry name" value="KH_TYPE_2"/>
    <property type="match status" value="1"/>
</dbReference>
<dbReference type="Gene3D" id="3.30.1140.32">
    <property type="entry name" value="Ribosomal protein S3, C-terminal domain"/>
    <property type="match status" value="1"/>
</dbReference>
<evidence type="ECO:0000256" key="3">
    <source>
        <dbReference type="ARBA" id="ARBA00022884"/>
    </source>
</evidence>
<evidence type="ECO:0000256" key="5">
    <source>
        <dbReference type="ARBA" id="ARBA00023274"/>
    </source>
</evidence>
<comment type="function">
    <text evidence="6 8">Binds the lower part of the 30S subunit head. Binds mRNA in the 70S ribosome, positioning it for translation.</text>
</comment>
<dbReference type="InterPro" id="IPR057258">
    <property type="entry name" value="Ribosomal_uS3"/>
</dbReference>
<keyword evidence="2 8" id="KW-0699">rRNA-binding</keyword>
<gene>
    <name evidence="8 12" type="primary">rpsC</name>
    <name evidence="12" type="ORF">RICGR_1067</name>
</gene>
<dbReference type="InterPro" id="IPR004087">
    <property type="entry name" value="KH_dom"/>
</dbReference>
<reference evidence="12" key="1">
    <citation type="submission" date="2006-04" db="EMBL/GenBank/DDBJ databases">
        <authorList>
            <person name="Seshadri R."/>
            <person name="Federici B.A."/>
        </authorList>
    </citation>
    <scope>NUCLEOTIDE SEQUENCE [LARGE SCALE GENOMIC DNA]</scope>
</reference>
<dbReference type="SUPFAM" id="SSF54821">
    <property type="entry name" value="Ribosomal protein S3 C-terminal domain"/>
    <property type="match status" value="1"/>
</dbReference>
<dbReference type="CDD" id="cd02412">
    <property type="entry name" value="KH-II_30S_S3"/>
    <property type="match status" value="1"/>
</dbReference>
<dbReference type="SMART" id="SM00322">
    <property type="entry name" value="KH"/>
    <property type="match status" value="1"/>
</dbReference>
<keyword evidence="5 8" id="KW-0687">Ribonucleoprotein</keyword>
<dbReference type="RefSeq" id="WP_006035388.1">
    <property type="nucleotide sequence ID" value="NZ_AAQJ02000001.1"/>
</dbReference>
<protein>
    <recommendedName>
        <fullName evidence="7 8">Small ribosomal subunit protein uS3</fullName>
    </recommendedName>
</protein>
<dbReference type="Pfam" id="PF07650">
    <property type="entry name" value="KH_2"/>
    <property type="match status" value="1"/>
</dbReference>
<dbReference type="HAMAP" id="MF_01309_B">
    <property type="entry name" value="Ribosomal_uS3_B"/>
    <property type="match status" value="1"/>
</dbReference>
<comment type="caution">
    <text evidence="12">The sequence shown here is derived from an EMBL/GenBank/DDBJ whole genome shotgun (WGS) entry which is preliminary data.</text>
</comment>
<sequence>MGHKVNPVGIRLGITRTSTARWYAKKSREYADNLYYDLSARKLIEKALLQAGVSSIQIERAARKSKITISVAKPGVVIGKKGEYIDQLRDQLEKIMRVPVRLSVLEVKKPELDAKLVAENIAQQLERRVMFRRAMKRAVQTALRLGALGIKITVAGRLGGAEIARSERYQEGSVPLHTFRADIDYALAEAQTTYGKLGVKVWIYKGEVFDRSKISSLETAEAKTQFLDDRNKKKHYSRRRQSPPTRTAVNPTVNKEIVDEAAR</sequence>
<evidence type="ECO:0000256" key="2">
    <source>
        <dbReference type="ARBA" id="ARBA00022730"/>
    </source>
</evidence>
<dbReference type="InterPro" id="IPR018280">
    <property type="entry name" value="Ribosomal_uS3_CS"/>
</dbReference>